<feature type="non-terminal residue" evidence="1">
    <location>
        <position position="1"/>
    </location>
</feature>
<sequence>DITSFNNHYSINPDFSLQEDMLSISNDTNTIGSDNNILSNNFESLILFYWDGSTSTIQDVDYFVWGFAQAGVDKTGVSGYYDDTSFDIQNENILGYHTDGESYIRNSNTENGECDGVWPQDCPDSPIGNGITGHDETSEIFIDSWDIVTENGCFVANCGCLIPEDPNYNENAEVSCLDADDNGYGDCCAANAITHTIEDIVTGDDDGFVATIRGIIIGFGDYREPNNGPQV</sequence>
<protein>
    <submittedName>
        <fullName evidence="1">Uncharacterized protein</fullName>
    </submittedName>
</protein>
<gene>
    <name evidence="1" type="ORF">METZ01_LOCUS508658</name>
</gene>
<dbReference type="AlphaFoldDB" id="A0A383EGR8"/>
<feature type="non-terminal residue" evidence="1">
    <location>
        <position position="231"/>
    </location>
</feature>
<name>A0A383EGR8_9ZZZZ</name>
<reference evidence="1" key="1">
    <citation type="submission" date="2018-05" db="EMBL/GenBank/DDBJ databases">
        <authorList>
            <person name="Lanie J.A."/>
            <person name="Ng W.-L."/>
            <person name="Kazmierczak K.M."/>
            <person name="Andrzejewski T.M."/>
            <person name="Davidsen T.M."/>
            <person name="Wayne K.J."/>
            <person name="Tettelin H."/>
            <person name="Glass J.I."/>
            <person name="Rusch D."/>
            <person name="Podicherti R."/>
            <person name="Tsui H.-C.T."/>
            <person name="Winkler M.E."/>
        </authorList>
    </citation>
    <scope>NUCLEOTIDE SEQUENCE</scope>
</reference>
<evidence type="ECO:0000313" key="1">
    <source>
        <dbReference type="EMBL" id="SVE55804.1"/>
    </source>
</evidence>
<accession>A0A383EGR8</accession>
<proteinExistence type="predicted"/>
<dbReference type="EMBL" id="UINC01225645">
    <property type="protein sequence ID" value="SVE55804.1"/>
    <property type="molecule type" value="Genomic_DNA"/>
</dbReference>
<organism evidence="1">
    <name type="scientific">marine metagenome</name>
    <dbReference type="NCBI Taxonomy" id="408172"/>
    <lineage>
        <taxon>unclassified sequences</taxon>
        <taxon>metagenomes</taxon>
        <taxon>ecological metagenomes</taxon>
    </lineage>
</organism>